<accession>A0A024QHX2</accession>
<dbReference type="EMBL" id="CCDP010000003">
    <property type="protein sequence ID" value="CDQ41531.1"/>
    <property type="molecule type" value="Genomic_DNA"/>
</dbReference>
<feature type="domain" description="Helix-turn-helix" evidence="1">
    <location>
        <begin position="33"/>
        <end position="81"/>
    </location>
</feature>
<name>A0A024QHX2_9BACI</name>
<dbReference type="InterPro" id="IPR041657">
    <property type="entry name" value="HTH_17"/>
</dbReference>
<dbReference type="AlphaFoldDB" id="A0A024QHX2"/>
<organism evidence="2 3">
    <name type="scientific">Virgibacillus massiliensis</name>
    <dbReference type="NCBI Taxonomy" id="1462526"/>
    <lineage>
        <taxon>Bacteria</taxon>
        <taxon>Bacillati</taxon>
        <taxon>Bacillota</taxon>
        <taxon>Bacilli</taxon>
        <taxon>Bacillales</taxon>
        <taxon>Bacillaceae</taxon>
        <taxon>Virgibacillus</taxon>
    </lineage>
</organism>
<dbReference type="STRING" id="1462526.BN990_03904"/>
<dbReference type="Proteomes" id="UP000028875">
    <property type="component" value="Unassembled WGS sequence"/>
</dbReference>
<proteinExistence type="predicted"/>
<reference evidence="3" key="2">
    <citation type="submission" date="2014-05" db="EMBL/GenBank/DDBJ databases">
        <title>Draft genome sequence of Virgibacillus massiliensis Vm-5.</title>
        <authorList>
            <person name="Khelaifia S."/>
            <person name="Croce O."/>
            <person name="Lagier J.C."/>
            <person name="Raoult D."/>
        </authorList>
    </citation>
    <scope>NUCLEOTIDE SEQUENCE [LARGE SCALE GENOMIC DNA]</scope>
    <source>
        <strain evidence="3">Vm-5</strain>
    </source>
</reference>
<evidence type="ECO:0000259" key="1">
    <source>
        <dbReference type="Pfam" id="PF12728"/>
    </source>
</evidence>
<sequence>MIHLEIDEEHLKDLYLEKVKEKLEELESEVFFMNSKQLSAYLNMSWNTIVENLLYEDNFPSIRLGSKWLFNRKEVEAYMEKYYNAVRNNGGDILRYKRKA</sequence>
<keyword evidence="3" id="KW-1185">Reference proteome</keyword>
<gene>
    <name evidence="2" type="ORF">BN990_03904</name>
</gene>
<dbReference type="OrthoDB" id="2167122at2"/>
<dbReference type="Pfam" id="PF12728">
    <property type="entry name" value="HTH_17"/>
    <property type="match status" value="1"/>
</dbReference>
<evidence type="ECO:0000313" key="3">
    <source>
        <dbReference type="Proteomes" id="UP000028875"/>
    </source>
</evidence>
<dbReference type="RefSeq" id="WP_051739300.1">
    <property type="nucleotide sequence ID" value="NZ_BNER01000005.1"/>
</dbReference>
<protein>
    <submittedName>
        <fullName evidence="2">DNA binding domain, excisionase family</fullName>
    </submittedName>
</protein>
<evidence type="ECO:0000313" key="2">
    <source>
        <dbReference type="EMBL" id="CDQ41531.1"/>
    </source>
</evidence>
<reference evidence="2 3" key="1">
    <citation type="submission" date="2014-03" db="EMBL/GenBank/DDBJ databases">
        <authorList>
            <person name="Urmite Genomes U."/>
        </authorList>
    </citation>
    <scope>NUCLEOTIDE SEQUENCE [LARGE SCALE GENOMIC DNA]</scope>
    <source>
        <strain evidence="2 3">Vm-5</strain>
    </source>
</reference>
<dbReference type="eggNOG" id="ENOG5033862">
    <property type="taxonomic scope" value="Bacteria"/>
</dbReference>
<comment type="caution">
    <text evidence="2">The sequence shown here is derived from an EMBL/GenBank/DDBJ whole genome shotgun (WGS) entry which is preliminary data.</text>
</comment>